<evidence type="ECO:0000313" key="1">
    <source>
        <dbReference type="EMBL" id="SFQ95594.1"/>
    </source>
</evidence>
<dbReference type="InterPro" id="IPR019657">
    <property type="entry name" value="ComFB"/>
</dbReference>
<dbReference type="Pfam" id="PF10719">
    <property type="entry name" value="ComFB"/>
    <property type="match status" value="1"/>
</dbReference>
<dbReference type="EMBL" id="FOYM01000001">
    <property type="protein sequence ID" value="SFQ95594.1"/>
    <property type="molecule type" value="Genomic_DNA"/>
</dbReference>
<dbReference type="OrthoDB" id="5616024at2"/>
<sequence>MHLFNVMETLVMDVIDETVKQKKLCDCPRCRLDTAAIALNNLPPVYVVTAEGQSIKSNFSQYRIDAMRMVAKAVEVVKHQPHHKAGA</sequence>
<reference evidence="2" key="1">
    <citation type="submission" date="2016-10" db="EMBL/GenBank/DDBJ databases">
        <authorList>
            <person name="Varghese N."/>
            <person name="Submissions S."/>
        </authorList>
    </citation>
    <scope>NUCLEOTIDE SEQUENCE [LARGE SCALE GENOMIC DNA]</scope>
    <source>
        <strain evidence="2">DSM 3669</strain>
    </source>
</reference>
<protein>
    <submittedName>
        <fullName evidence="1">Competence protein ComFB</fullName>
    </submittedName>
</protein>
<accession>A0A1I6CQZ3</accession>
<name>A0A1I6CQZ3_9FIRM</name>
<evidence type="ECO:0000313" key="2">
    <source>
        <dbReference type="Proteomes" id="UP000199584"/>
    </source>
</evidence>
<dbReference type="RefSeq" id="WP_092481609.1">
    <property type="nucleotide sequence ID" value="NZ_FOYM01000001.1"/>
</dbReference>
<gene>
    <name evidence="1" type="ORF">SAMN05660706_101218</name>
</gene>
<proteinExistence type="predicted"/>
<keyword evidence="2" id="KW-1185">Reference proteome</keyword>
<organism evidence="1 2">
    <name type="scientific">Desulfoscipio geothermicus DSM 3669</name>
    <dbReference type="NCBI Taxonomy" id="1121426"/>
    <lineage>
        <taxon>Bacteria</taxon>
        <taxon>Bacillati</taxon>
        <taxon>Bacillota</taxon>
        <taxon>Clostridia</taxon>
        <taxon>Eubacteriales</taxon>
        <taxon>Desulfallaceae</taxon>
        <taxon>Desulfoscipio</taxon>
    </lineage>
</organism>
<dbReference type="AlphaFoldDB" id="A0A1I6CQZ3"/>
<dbReference type="STRING" id="39060.SAMN05660706_101218"/>
<dbReference type="Proteomes" id="UP000199584">
    <property type="component" value="Unassembled WGS sequence"/>
</dbReference>